<dbReference type="PANTHER" id="PTHR34227:SF1">
    <property type="entry name" value="DIMETHYL SULFOXIDE REDUCTASE CHAPERONE-RELATED"/>
    <property type="match status" value="1"/>
</dbReference>
<dbReference type="Gene3D" id="1.10.3480.10">
    <property type="entry name" value="TorD-like"/>
    <property type="match status" value="1"/>
</dbReference>
<protein>
    <submittedName>
        <fullName evidence="2">Molecular chaperone TorD family protein</fullName>
    </submittedName>
</protein>
<dbReference type="InterPro" id="IPR050289">
    <property type="entry name" value="TorD/DmsD_chaperones"/>
</dbReference>
<dbReference type="InterPro" id="IPR036411">
    <property type="entry name" value="TorD-like_sf"/>
</dbReference>
<dbReference type="PANTHER" id="PTHR34227">
    <property type="entry name" value="CHAPERONE PROTEIN YCDY"/>
    <property type="match status" value="1"/>
</dbReference>
<dbReference type="EMBL" id="JACCKB010000026">
    <property type="protein sequence ID" value="NYZ67533.1"/>
    <property type="molecule type" value="Genomic_DNA"/>
</dbReference>
<dbReference type="SUPFAM" id="SSF89155">
    <property type="entry name" value="TorD-like"/>
    <property type="match status" value="1"/>
</dbReference>
<evidence type="ECO:0000313" key="3">
    <source>
        <dbReference type="Proteomes" id="UP000569732"/>
    </source>
</evidence>
<dbReference type="AlphaFoldDB" id="A0A853I2A4"/>
<comment type="caution">
    <text evidence="2">The sequence shown here is derived from an EMBL/GenBank/DDBJ whole genome shotgun (WGS) entry which is preliminary data.</text>
</comment>
<dbReference type="RefSeq" id="WP_180569554.1">
    <property type="nucleotide sequence ID" value="NZ_JACCKB010000026.1"/>
</dbReference>
<sequence length="206" mass="23441">MVSWQHQPISVDQVNVNKAWSKLYWFCSDFFLTQPTPTFLIHLQQQIKAVDITALMPLMGELSGLCECNEELLIDYTRLFAGIKAGYGPPPPYESLYRSHYRSEEVIAAVSSAYVAAGFGSLQYPGCPPDHIGTELRFMAMLSGMLTSNDQQYDQLLKIAEDFKQQHILSWIPSYCDQLKQLALTPFYQLVARMVKQLLSNMMGDR</sequence>
<accession>A0A853I2A4</accession>
<keyword evidence="3" id="KW-1185">Reference proteome</keyword>
<reference evidence="2 3" key="1">
    <citation type="submission" date="2020-07" db="EMBL/GenBank/DDBJ databases">
        <title>Endozoicomonas sp. nov., isolated from sediment.</title>
        <authorList>
            <person name="Gu T."/>
        </authorList>
    </citation>
    <scope>NUCLEOTIDE SEQUENCE [LARGE SCALE GENOMIC DNA]</scope>
    <source>
        <strain evidence="2 3">SM1973</strain>
    </source>
</reference>
<keyword evidence="1" id="KW-0143">Chaperone</keyword>
<dbReference type="InterPro" id="IPR020945">
    <property type="entry name" value="DMSO/NO3_reduct_chaperone"/>
</dbReference>
<name>A0A853I2A4_9GAMM</name>
<dbReference type="Pfam" id="PF02613">
    <property type="entry name" value="Nitrate_red_del"/>
    <property type="match status" value="1"/>
</dbReference>
<evidence type="ECO:0000256" key="1">
    <source>
        <dbReference type="ARBA" id="ARBA00023186"/>
    </source>
</evidence>
<organism evidence="2 3">
    <name type="scientific">Spartinivicinus marinus</name>
    <dbReference type="NCBI Taxonomy" id="2994442"/>
    <lineage>
        <taxon>Bacteria</taxon>
        <taxon>Pseudomonadati</taxon>
        <taxon>Pseudomonadota</taxon>
        <taxon>Gammaproteobacteria</taxon>
        <taxon>Oceanospirillales</taxon>
        <taxon>Zooshikellaceae</taxon>
        <taxon>Spartinivicinus</taxon>
    </lineage>
</organism>
<dbReference type="Proteomes" id="UP000569732">
    <property type="component" value="Unassembled WGS sequence"/>
</dbReference>
<evidence type="ECO:0000313" key="2">
    <source>
        <dbReference type="EMBL" id="NYZ67533.1"/>
    </source>
</evidence>
<gene>
    <name evidence="2" type="ORF">H0A36_16060</name>
</gene>
<proteinExistence type="predicted"/>